<evidence type="ECO:0000313" key="3">
    <source>
        <dbReference type="Proteomes" id="UP000265703"/>
    </source>
</evidence>
<dbReference type="OrthoDB" id="2435398at2759"/>
<dbReference type="EMBL" id="QKYT01001193">
    <property type="protein sequence ID" value="RIA79670.1"/>
    <property type="molecule type" value="Genomic_DNA"/>
</dbReference>
<proteinExistence type="predicted"/>
<feature type="coiled-coil region" evidence="1">
    <location>
        <begin position="553"/>
        <end position="580"/>
    </location>
</feature>
<evidence type="ECO:0000256" key="1">
    <source>
        <dbReference type="SAM" id="Coils"/>
    </source>
</evidence>
<dbReference type="STRING" id="658196.A0A397RZK9"/>
<keyword evidence="1" id="KW-0175">Coiled coil</keyword>
<accession>A0A397RZK9</accession>
<organism evidence="2 3">
    <name type="scientific">Glomus cerebriforme</name>
    <dbReference type="NCBI Taxonomy" id="658196"/>
    <lineage>
        <taxon>Eukaryota</taxon>
        <taxon>Fungi</taxon>
        <taxon>Fungi incertae sedis</taxon>
        <taxon>Mucoromycota</taxon>
        <taxon>Glomeromycotina</taxon>
        <taxon>Glomeromycetes</taxon>
        <taxon>Glomerales</taxon>
        <taxon>Glomeraceae</taxon>
        <taxon>Glomus</taxon>
    </lineage>
</organism>
<protein>
    <submittedName>
        <fullName evidence="2">Uncharacterized protein</fullName>
    </submittedName>
</protein>
<name>A0A397RZK9_9GLOM</name>
<reference evidence="2 3" key="1">
    <citation type="submission" date="2018-06" db="EMBL/GenBank/DDBJ databases">
        <title>Comparative genomics reveals the genomic features of Rhizophagus irregularis, R. cerebriforme, R. diaphanum and Gigaspora rosea, and their symbiotic lifestyle signature.</title>
        <authorList>
            <person name="Morin E."/>
            <person name="San Clemente H."/>
            <person name="Chen E.C.H."/>
            <person name="De La Providencia I."/>
            <person name="Hainaut M."/>
            <person name="Kuo A."/>
            <person name="Kohler A."/>
            <person name="Murat C."/>
            <person name="Tang N."/>
            <person name="Roy S."/>
            <person name="Loubradou J."/>
            <person name="Henrissat B."/>
            <person name="Grigoriev I.V."/>
            <person name="Corradi N."/>
            <person name="Roux C."/>
            <person name="Martin F.M."/>
        </authorList>
    </citation>
    <scope>NUCLEOTIDE SEQUENCE [LARGE SCALE GENOMIC DNA]</scope>
    <source>
        <strain evidence="2 3">DAOM 227022</strain>
    </source>
</reference>
<gene>
    <name evidence="2" type="ORF">C1645_840170</name>
</gene>
<keyword evidence="3" id="KW-1185">Reference proteome</keyword>
<evidence type="ECO:0000313" key="2">
    <source>
        <dbReference type="EMBL" id="RIA79670.1"/>
    </source>
</evidence>
<dbReference type="AlphaFoldDB" id="A0A397RZK9"/>
<dbReference type="Proteomes" id="UP000265703">
    <property type="component" value="Unassembled WGS sequence"/>
</dbReference>
<comment type="caution">
    <text evidence="2">The sequence shown here is derived from an EMBL/GenBank/DDBJ whole genome shotgun (WGS) entry which is preliminary data.</text>
</comment>
<sequence length="592" mass="70633">MNATEDSIEINGQTIKANYNIEGIRYLGVYINNKLSKKAGKIRINKIIISAIRQMSWKKLTDKQIIYMWNNVLVPAIEYQMQMTILSKHECKTLMRPVKKLIKRKMNLSIASPDTILYSDLFLNVTNIYDRQVEHYASTMLYKLNSKGEMGISTRIRLDQIKKKEMIFGCVLENINSINRRTDDIIIKGIKILEENNFRMCNHLSRFKHMNKKGRFRITDILNKETIKKSKISIKSTESMFVEDIITEDNKIKSWIQICNENRRNARGQILKWYLEAKTILTNDNDDNVLVGIYSDLGKYKKDSLEKKRINYSNSKENWDKFEREFITEDIDNMNIINRMILEIDNIWGRFKNIGTRLAAIDNEKITIASVEARKLYSIMEKMNSVKMKVVKRRRWKIRNINYIKRLLDITESKNIFWRLEESIEKGKLMDNSITSKWRSEKIDINEIEELILINRYSLYWNRKLINNQIRDTVKKYKLKYLGEWLTLNINKKLITNLDVKEINWVKMIEYINNKREGGITIISDKNKRDRSYNLKNLIEQLPTYKVMTRRNNEIYDVKLQEIDNQIIALQQENISINREKWHHRIIEILIK</sequence>